<keyword evidence="3 5" id="KW-1133">Transmembrane helix</keyword>
<dbReference type="EMBL" id="BANC01000034">
    <property type="protein sequence ID" value="GAN79950.1"/>
    <property type="molecule type" value="Genomic_DNA"/>
</dbReference>
<evidence type="ECO:0000256" key="4">
    <source>
        <dbReference type="ARBA" id="ARBA00023136"/>
    </source>
</evidence>
<feature type="transmembrane region" description="Helical" evidence="5">
    <location>
        <begin position="112"/>
        <end position="131"/>
    </location>
</feature>
<feature type="transmembrane region" description="Helical" evidence="5">
    <location>
        <begin position="332"/>
        <end position="354"/>
    </location>
</feature>
<dbReference type="PANTHER" id="PTHR37422:SF13">
    <property type="entry name" value="LIPOPOLYSACCHARIDE BIOSYNTHESIS PROTEIN PA4999-RELATED"/>
    <property type="match status" value="1"/>
</dbReference>
<proteinExistence type="predicted"/>
<reference evidence="7 8" key="1">
    <citation type="submission" date="2012-11" db="EMBL/GenBank/DDBJ databases">
        <title>Whole genome sequence of Acidocella aminolytica 101 = DSM 11237.</title>
        <authorList>
            <person name="Azuma Y."/>
            <person name="Higashiura N."/>
            <person name="Hirakawa H."/>
            <person name="Matsushita K."/>
        </authorList>
    </citation>
    <scope>NUCLEOTIDE SEQUENCE [LARGE SCALE GENOMIC DNA]</scope>
    <source>
        <strain evidence="8">101 / DSM 11237</strain>
    </source>
</reference>
<feature type="transmembrane region" description="Helical" evidence="5">
    <location>
        <begin position="143"/>
        <end position="165"/>
    </location>
</feature>
<feature type="transmembrane region" description="Helical" evidence="5">
    <location>
        <begin position="53"/>
        <end position="69"/>
    </location>
</feature>
<comment type="subcellular location">
    <subcellularLocation>
        <location evidence="1">Membrane</location>
        <topology evidence="1">Multi-pass membrane protein</topology>
    </subcellularLocation>
</comment>
<dbReference type="InterPro" id="IPR007016">
    <property type="entry name" value="O-antigen_ligase-rel_domated"/>
</dbReference>
<gene>
    <name evidence="7" type="ORF">Aam_034_094</name>
</gene>
<comment type="caution">
    <text evidence="7">The sequence shown here is derived from an EMBL/GenBank/DDBJ whole genome shotgun (WGS) entry which is preliminary data.</text>
</comment>
<name>A0A0D6PDW4_9PROT</name>
<dbReference type="STRING" id="1120923.SAMN02746095_00831"/>
<keyword evidence="8" id="KW-1185">Reference proteome</keyword>
<dbReference type="RefSeq" id="WP_048878366.1">
    <property type="nucleotide sequence ID" value="NZ_BAPR01000133.1"/>
</dbReference>
<evidence type="ECO:0000259" key="6">
    <source>
        <dbReference type="Pfam" id="PF04932"/>
    </source>
</evidence>
<feature type="transmembrane region" description="Helical" evidence="5">
    <location>
        <begin position="172"/>
        <end position="189"/>
    </location>
</feature>
<organism evidence="7 8">
    <name type="scientific">Acidocella aminolytica 101 = DSM 11237</name>
    <dbReference type="NCBI Taxonomy" id="1120923"/>
    <lineage>
        <taxon>Bacteria</taxon>
        <taxon>Pseudomonadati</taxon>
        <taxon>Pseudomonadota</taxon>
        <taxon>Alphaproteobacteria</taxon>
        <taxon>Acetobacterales</taxon>
        <taxon>Acidocellaceae</taxon>
        <taxon>Acidocella</taxon>
    </lineage>
</organism>
<evidence type="ECO:0000256" key="5">
    <source>
        <dbReference type="SAM" id="Phobius"/>
    </source>
</evidence>
<feature type="transmembrane region" description="Helical" evidence="5">
    <location>
        <begin position="360"/>
        <end position="377"/>
    </location>
</feature>
<evidence type="ECO:0000313" key="7">
    <source>
        <dbReference type="EMBL" id="GAN79950.1"/>
    </source>
</evidence>
<accession>A0A0D6PDW4</accession>
<evidence type="ECO:0000313" key="8">
    <source>
        <dbReference type="Proteomes" id="UP000032668"/>
    </source>
</evidence>
<evidence type="ECO:0000256" key="2">
    <source>
        <dbReference type="ARBA" id="ARBA00022692"/>
    </source>
</evidence>
<protein>
    <submittedName>
        <fullName evidence="7">O-antigen polymerase</fullName>
    </submittedName>
</protein>
<keyword evidence="4 5" id="KW-0472">Membrane</keyword>
<dbReference type="Proteomes" id="UP000032668">
    <property type="component" value="Unassembled WGS sequence"/>
</dbReference>
<dbReference type="Pfam" id="PF04932">
    <property type="entry name" value="Wzy_C"/>
    <property type="match status" value="1"/>
</dbReference>
<dbReference type="AlphaFoldDB" id="A0A0D6PDW4"/>
<feature type="domain" description="O-antigen ligase-related" evidence="6">
    <location>
        <begin position="178"/>
        <end position="312"/>
    </location>
</feature>
<evidence type="ECO:0000256" key="1">
    <source>
        <dbReference type="ARBA" id="ARBA00004141"/>
    </source>
</evidence>
<dbReference type="PANTHER" id="PTHR37422">
    <property type="entry name" value="TEICHURONIC ACID BIOSYNTHESIS PROTEIN TUAE"/>
    <property type="match status" value="1"/>
</dbReference>
<dbReference type="GO" id="GO:0016020">
    <property type="term" value="C:membrane"/>
    <property type="evidence" value="ECO:0007669"/>
    <property type="project" value="UniProtKB-SubCell"/>
</dbReference>
<feature type="transmembrane region" description="Helical" evidence="5">
    <location>
        <begin position="195"/>
        <end position="211"/>
    </location>
</feature>
<feature type="transmembrane region" description="Helical" evidence="5">
    <location>
        <begin position="81"/>
        <end position="100"/>
    </location>
</feature>
<feature type="transmembrane region" description="Helical" evidence="5">
    <location>
        <begin position="300"/>
        <end position="320"/>
    </location>
</feature>
<evidence type="ECO:0000256" key="3">
    <source>
        <dbReference type="ARBA" id="ARBA00022989"/>
    </source>
</evidence>
<keyword evidence="2 5" id="KW-0812">Transmembrane</keyword>
<feature type="transmembrane region" description="Helical" evidence="5">
    <location>
        <begin position="218"/>
        <end position="235"/>
    </location>
</feature>
<dbReference type="InterPro" id="IPR051533">
    <property type="entry name" value="WaaL-like"/>
</dbReference>
<sequence>MATARVIMPVCLAGGLLMPSNAAWSTLCYIILLPTVAARLWQGWRPDWHDRPFTAMLALCGWSFLAIFWDHNISGMGNSHTYWLVNGICTFAFLLGFKMADGDDPGFRRRAVSVLIGAGAVNALLSVAILLAEGKLGTRMQGWGATLNPVLGTAMLDICILLVLGRMAEGKWQGIYIAALVSMALYLMVSYSRTPLVALVCALGIVCLGSWKLCGRLALAGLCVVLAALLVWWLQPGIVGLLARNFLARGTDCHVTIWRTAWGLILQNPVVGYGPSARLPIAPHGFCPAYPSPHNLYLSLLLYSGLVGFLLFWLCQWLLWRHLRQVSAGFTTRLWLAVMVVPLVSGLSDLTQVIKGPAPGWYIIWVPMLLVMSLRAAPPR</sequence>